<comment type="caution">
    <text evidence="3">The sequence shown here is derived from an EMBL/GenBank/DDBJ whole genome shotgun (WGS) entry which is preliminary data.</text>
</comment>
<protein>
    <recommendedName>
        <fullName evidence="2">CHAT domain-containing protein</fullName>
    </recommendedName>
</protein>
<dbReference type="SUPFAM" id="SSF48452">
    <property type="entry name" value="TPR-like"/>
    <property type="match status" value="1"/>
</dbReference>
<dbReference type="Gene3D" id="1.25.40.10">
    <property type="entry name" value="Tetratricopeptide repeat domain"/>
    <property type="match status" value="4"/>
</dbReference>
<organism evidence="3 4">
    <name type="scientific">Fusarium culmorum</name>
    <dbReference type="NCBI Taxonomy" id="5516"/>
    <lineage>
        <taxon>Eukaryota</taxon>
        <taxon>Fungi</taxon>
        <taxon>Dikarya</taxon>
        <taxon>Ascomycota</taxon>
        <taxon>Pezizomycotina</taxon>
        <taxon>Sordariomycetes</taxon>
        <taxon>Hypocreomycetidae</taxon>
        <taxon>Hypocreales</taxon>
        <taxon>Nectriaceae</taxon>
        <taxon>Fusarium</taxon>
    </lineage>
</organism>
<evidence type="ECO:0000256" key="1">
    <source>
        <dbReference type="SAM" id="Phobius"/>
    </source>
</evidence>
<keyword evidence="4" id="KW-1185">Reference proteome</keyword>
<sequence length="1300" mass="146159">MNELTIQAPGRGEQSEPDIRSLEDDQEVALASYMNSLALELRGHYHDISGEEQTLEDAAEMAQTATIVTSDQDPSLPRYYNDLGLILWDLYHHNGCDDALEQAIAAAQKAVEMSPKTDLNRLRYLDNLSYILYDDGNGRGSFEAAKEVVQDCPESHEHRHEYVDHFGRILYDLTVYTESLDELEKGLDMVRQSAYGIPVDAAGRAQCLSTLSQLLEEQYCVRLGHMDPTEALQLARDALAAEPEDGLDREKYLHRLGCLLMDTFHFTRARSDIEESVKLLRQATAEIYEDDTGWFSRSLDLAFALESRSAATGSLEDLGESIVISKKVLEMSPDDHERHLNRSLHLASRLKERHLRTGAQSDFDEAIQVVEASLASALEDDPDRGRAFHILGNAMGERFWMMGSTDDLDESIRLAQKAVQVTPETYYELPLFLMSLGSGLSDRYDRTGRLADLEESIRIWERALDQTPETALSWIAIVHNLTGSYTNRFARLERVSDLEKSIQLGQMTVEKCGKGNANQHKYLAGLALSLKYRFIHYQSIKDIDTAIDLEKKTLEITPIDHVDYSSHLTALATSMSERWMQTKDEQDLEDAIGFERRALDAMGARHRQRAASLFKLGLHLLKREAVTGKEDDTWEAAQLFEEAITQTQSSVKNRIEAARRLTYIYMSQDDWQRAYDAAVAAIDMIPQLLLRSLGNDDKQELLKKLGGTSSDAAALALNLGKGPMVALDMLERGRGLLAASIDDLHTDVDALRKEFPDMADTFVSLRNQLGRDDMPQQESNPRWNQASNKRHEAGEKFDKLIAEIRQQPGFEDFLLPPTEASIKQAAKSGPIIVVNTSMLRCDAIIIETHQIRAVPLPGFSRREMTKHSREGTIRSSLALEWLWNCIAKPVLDALGFIKTPETEWPHVWWVMTGLLSKFPIHAAGEHSHGSANTVLDRVISSYQTSVQSIIRGRKRPFEARPLQQALLVGMEATPGSSFLPNAAKEVAAVRQVCESMSIKVVQPEPVKAAITSHLLQSEIFHYAGHAYTDGHDPAESYLCLEASKADCLTVSNLLDINLQRRSPFLAYLSACGTGEIQNEDLTDEGIHLITAFQLLGFRHVIGTLWAVMDSLCVRFARLLYEYLRYHGTTDRALAEGLHHAARQLRDKWLDRENNEMSLSKRVKRMAINESDGNQSGQEVVSRADMRDIVACDEDDDVEWPDWIPYIHVGVMSTFHCIATWVFPADPEAVPHSTAQHLLDNQGQINRLAAEQDLEILDNQAELERVKADLDMLKAKRNTGEWLTIAVLVLIIGIMFAGKRF</sequence>
<dbReference type="InterPro" id="IPR011990">
    <property type="entry name" value="TPR-like_helical_dom_sf"/>
</dbReference>
<evidence type="ECO:0000313" key="3">
    <source>
        <dbReference type="EMBL" id="PTD02263.1"/>
    </source>
</evidence>
<keyword evidence="1" id="KW-0472">Membrane</keyword>
<dbReference type="OMA" id="PESHEHR"/>
<dbReference type="OrthoDB" id="9991317at2759"/>
<evidence type="ECO:0000313" key="4">
    <source>
        <dbReference type="Proteomes" id="UP000241587"/>
    </source>
</evidence>
<name>A0A2T4GFC0_FUSCU</name>
<feature type="transmembrane region" description="Helical" evidence="1">
    <location>
        <begin position="1281"/>
        <end position="1297"/>
    </location>
</feature>
<proteinExistence type="predicted"/>
<dbReference type="PANTHER" id="PTHR19959:SF119">
    <property type="entry name" value="FUNGAL LIPASE-LIKE DOMAIN-CONTAINING PROTEIN"/>
    <property type="match status" value="1"/>
</dbReference>
<dbReference type="PANTHER" id="PTHR19959">
    <property type="entry name" value="KINESIN LIGHT CHAIN"/>
    <property type="match status" value="1"/>
</dbReference>
<keyword evidence="1" id="KW-1133">Transmembrane helix</keyword>
<gene>
    <name evidence="3" type="ORF">FCULG_00011956</name>
</gene>
<keyword evidence="1" id="KW-0812">Transmembrane</keyword>
<dbReference type="Pfam" id="PF12770">
    <property type="entry name" value="CHAT"/>
    <property type="match status" value="1"/>
</dbReference>
<evidence type="ECO:0000259" key="2">
    <source>
        <dbReference type="Pfam" id="PF12770"/>
    </source>
</evidence>
<reference evidence="3 4" key="1">
    <citation type="submission" date="2018-02" db="EMBL/GenBank/DDBJ databases">
        <title>Fusarium culmorum secondary metabolites in fungal-bacterial-plant interactions.</title>
        <authorList>
            <person name="Schmidt R."/>
        </authorList>
    </citation>
    <scope>NUCLEOTIDE SEQUENCE [LARGE SCALE GENOMIC DNA]</scope>
    <source>
        <strain evidence="3 4">PV</strain>
    </source>
</reference>
<accession>A0A2T4GFC0</accession>
<feature type="domain" description="CHAT" evidence="2">
    <location>
        <begin position="879"/>
        <end position="1146"/>
    </location>
</feature>
<dbReference type="EMBL" id="PVEM01000022">
    <property type="protein sequence ID" value="PTD02263.1"/>
    <property type="molecule type" value="Genomic_DNA"/>
</dbReference>
<dbReference type="Proteomes" id="UP000241587">
    <property type="component" value="Unassembled WGS sequence"/>
</dbReference>
<dbReference type="InterPro" id="IPR024983">
    <property type="entry name" value="CHAT_dom"/>
</dbReference>